<evidence type="ECO:0000256" key="4">
    <source>
        <dbReference type="SAM" id="Coils"/>
    </source>
</evidence>
<dbReference type="NCBIfam" id="NF040772">
    <property type="entry name" value="double_cubane"/>
    <property type="match status" value="1"/>
</dbReference>
<accession>A0A975GAS6</accession>
<gene>
    <name evidence="5" type="ORF">ACETAC_00570</name>
</gene>
<keyword evidence="3" id="KW-0408">Iron</keyword>
<evidence type="ECO:0000256" key="3">
    <source>
        <dbReference type="ARBA" id="ARBA00023014"/>
    </source>
</evidence>
<reference evidence="5" key="1">
    <citation type="submission" date="2020-08" db="EMBL/GenBank/DDBJ databases">
        <title>Genomic insights into the carbon and energy metabolism of the first obligate autotrophic acetogenic bacterium Aceticella autotrophica gen. nov., sp. nov.</title>
        <authorList>
            <person name="Toshchakov S.V."/>
            <person name="Elcheninov A.G."/>
            <person name="Kublanov I.V."/>
            <person name="Frolov E.N."/>
            <person name="Lebedinsky A.V."/>
        </authorList>
    </citation>
    <scope>NUCLEOTIDE SEQUENCE</scope>
    <source>
        <strain evidence="5">3443-3Ac</strain>
    </source>
</reference>
<feature type="coiled-coil region" evidence="4">
    <location>
        <begin position="167"/>
        <end position="194"/>
    </location>
</feature>
<evidence type="ECO:0000256" key="2">
    <source>
        <dbReference type="ARBA" id="ARBA00005806"/>
    </source>
</evidence>
<evidence type="ECO:0000256" key="1">
    <source>
        <dbReference type="ARBA" id="ARBA00001966"/>
    </source>
</evidence>
<name>A0A975GAS6_9THEO</name>
<dbReference type="KEGG" id="aaut:ACETAC_00570"/>
<evidence type="ECO:0000313" key="5">
    <source>
        <dbReference type="EMBL" id="QSZ27461.1"/>
    </source>
</evidence>
<keyword evidence="3" id="KW-0479">Metal-binding</keyword>
<dbReference type="InterPro" id="IPR010327">
    <property type="entry name" value="FldB/FldC_alpha/beta"/>
</dbReference>
<organism evidence="5 6">
    <name type="scientific">Aceticella autotrophica</name>
    <dbReference type="NCBI Taxonomy" id="2755338"/>
    <lineage>
        <taxon>Bacteria</taxon>
        <taxon>Bacillati</taxon>
        <taxon>Bacillota</taxon>
        <taxon>Clostridia</taxon>
        <taxon>Thermoanaerobacterales</taxon>
        <taxon>Thermoanaerobacteraceae</taxon>
        <taxon>Aceticella</taxon>
    </lineage>
</organism>
<dbReference type="Gene3D" id="3.40.50.11890">
    <property type="match status" value="1"/>
</dbReference>
<dbReference type="GO" id="GO:0016836">
    <property type="term" value="F:hydro-lyase activity"/>
    <property type="evidence" value="ECO:0007669"/>
    <property type="project" value="UniProtKB-ARBA"/>
</dbReference>
<comment type="similarity">
    <text evidence="2">Belongs to the FldB/FldC dehydratase alpha/beta subunit family.</text>
</comment>
<dbReference type="PANTHER" id="PTHR30548:SF1">
    <property type="entry name" value="DEHYDRATASE SUBUNIT MJ0007-RELATED"/>
    <property type="match status" value="1"/>
</dbReference>
<proteinExistence type="inferred from homology"/>
<evidence type="ECO:0000313" key="6">
    <source>
        <dbReference type="Proteomes" id="UP000671913"/>
    </source>
</evidence>
<dbReference type="PANTHER" id="PTHR30548">
    <property type="entry name" value="2-HYDROXYGLUTARYL-COA DEHYDRATASE, D-COMPONENT-RELATED"/>
    <property type="match status" value="1"/>
</dbReference>
<protein>
    <submittedName>
        <fullName evidence="5">2-hydroxyacyl-CoA dehydratase</fullName>
    </submittedName>
</protein>
<dbReference type="AlphaFoldDB" id="A0A975GAS6"/>
<comment type="cofactor">
    <cofactor evidence="1">
        <name>[4Fe-4S] cluster</name>
        <dbReference type="ChEBI" id="CHEBI:49883"/>
    </cofactor>
</comment>
<dbReference type="RefSeq" id="WP_284680161.1">
    <property type="nucleotide sequence ID" value="NZ_CP060096.1"/>
</dbReference>
<dbReference type="InterPro" id="IPR047678">
    <property type="entry name" value="YjiM-like"/>
</dbReference>
<keyword evidence="3" id="KW-0411">Iron-sulfur</keyword>
<dbReference type="Proteomes" id="UP000671913">
    <property type="component" value="Chromosome"/>
</dbReference>
<keyword evidence="6" id="KW-1185">Reference proteome</keyword>
<sequence length="423" mass="48703">MSNYYELWKYLDIDIDRHDELMAILPDFFKDVYLSQKNRPEGMNYFNLVVSSIHGLRPKELVELRNKGKKVVGTFCVYVPDELVFAANAVSIGLCGGSQFWVPDGEKVLPKNLCPLIKSFTGAKLSKTCPFFQCSDILIGETTCDGKKKVWEILNKSIEIYVMNLPQMKREQEYKEWENELNLLKNKLESLTGIKVSNDMLASSIKMINNKRKALKRLYELRKQNPVPISGKDVLLISQIAFYDDPERFTQKVNVLCDELDERIKKGEGVFEKDAKRILITGTPMALPNWKLHHIVETSGAAVVCEETCTGTRYFENLVNENGTTLDEMIKNLAERYLETNCACFTPNTKRIEDILRLINEYKVDGVIGYNLQFCTPYAVEYYNVKKALEEKNIPILLIESDYTENDTQQIKTRVEAFIEMLK</sequence>
<dbReference type="EMBL" id="CP060096">
    <property type="protein sequence ID" value="QSZ27461.1"/>
    <property type="molecule type" value="Genomic_DNA"/>
</dbReference>
<dbReference type="Gene3D" id="1.20.1270.370">
    <property type="match status" value="1"/>
</dbReference>
<keyword evidence="4" id="KW-0175">Coiled coil</keyword>
<dbReference type="Pfam" id="PF06050">
    <property type="entry name" value="HGD-D"/>
    <property type="match status" value="1"/>
</dbReference>
<dbReference type="GO" id="GO:0051536">
    <property type="term" value="F:iron-sulfur cluster binding"/>
    <property type="evidence" value="ECO:0007669"/>
    <property type="project" value="UniProtKB-KW"/>
</dbReference>
<dbReference type="Gene3D" id="3.40.50.11900">
    <property type="match status" value="1"/>
</dbReference>